<feature type="compositionally biased region" description="Basic and acidic residues" evidence="7">
    <location>
        <begin position="333"/>
        <end position="344"/>
    </location>
</feature>
<dbReference type="PANTHER" id="PTHR13044:SF14">
    <property type="entry name" value="CRYPTOCEPHAL, ISOFORM A"/>
    <property type="match status" value="1"/>
</dbReference>
<organism evidence="9 10">
    <name type="scientific">Cherax quadricarinatus</name>
    <name type="common">Australian red claw crayfish</name>
    <dbReference type="NCBI Taxonomy" id="27406"/>
    <lineage>
        <taxon>Eukaryota</taxon>
        <taxon>Metazoa</taxon>
        <taxon>Ecdysozoa</taxon>
        <taxon>Arthropoda</taxon>
        <taxon>Crustacea</taxon>
        <taxon>Multicrustacea</taxon>
        <taxon>Malacostraca</taxon>
        <taxon>Eumalacostraca</taxon>
        <taxon>Eucarida</taxon>
        <taxon>Decapoda</taxon>
        <taxon>Pleocyemata</taxon>
        <taxon>Astacidea</taxon>
        <taxon>Parastacoidea</taxon>
        <taxon>Parastacidae</taxon>
        <taxon>Cherax</taxon>
    </lineage>
</organism>
<keyword evidence="5" id="KW-0804">Transcription</keyword>
<evidence type="ECO:0000259" key="8">
    <source>
        <dbReference type="PROSITE" id="PS50217"/>
    </source>
</evidence>
<evidence type="ECO:0000313" key="9">
    <source>
        <dbReference type="EMBL" id="KAK8733602.1"/>
    </source>
</evidence>
<evidence type="ECO:0000313" key="10">
    <source>
        <dbReference type="Proteomes" id="UP001445076"/>
    </source>
</evidence>
<evidence type="ECO:0000256" key="3">
    <source>
        <dbReference type="ARBA" id="ARBA00023015"/>
    </source>
</evidence>
<dbReference type="InterPro" id="IPR004827">
    <property type="entry name" value="bZIP"/>
</dbReference>
<dbReference type="PANTHER" id="PTHR13044">
    <property type="entry name" value="ACTIVATING TRANSCRIPTION FACTOR ATF 4/5"/>
    <property type="match status" value="1"/>
</dbReference>
<dbReference type="AlphaFoldDB" id="A0AAW0X213"/>
<dbReference type="InterPro" id="IPR046347">
    <property type="entry name" value="bZIP_sf"/>
</dbReference>
<comment type="caution">
    <text evidence="9">The sequence shown here is derived from an EMBL/GenBank/DDBJ whole genome shotgun (WGS) entry which is preliminary data.</text>
</comment>
<keyword evidence="4" id="KW-0238">DNA-binding</keyword>
<feature type="compositionally biased region" description="Basic residues" evidence="7">
    <location>
        <begin position="316"/>
        <end position="327"/>
    </location>
</feature>
<feature type="compositionally biased region" description="Polar residues" evidence="7">
    <location>
        <begin position="266"/>
        <end position="275"/>
    </location>
</feature>
<evidence type="ECO:0000256" key="5">
    <source>
        <dbReference type="ARBA" id="ARBA00023163"/>
    </source>
</evidence>
<keyword evidence="10" id="KW-1185">Reference proteome</keyword>
<dbReference type="SMART" id="SM00338">
    <property type="entry name" value="BRLZ"/>
    <property type="match status" value="1"/>
</dbReference>
<dbReference type="GO" id="GO:0005634">
    <property type="term" value="C:nucleus"/>
    <property type="evidence" value="ECO:0007669"/>
    <property type="project" value="UniProtKB-SubCell"/>
</dbReference>
<dbReference type="GO" id="GO:0001228">
    <property type="term" value="F:DNA-binding transcription activator activity, RNA polymerase II-specific"/>
    <property type="evidence" value="ECO:0007669"/>
    <property type="project" value="TreeGrafter"/>
</dbReference>
<dbReference type="PROSITE" id="PS50217">
    <property type="entry name" value="BZIP"/>
    <property type="match status" value="1"/>
</dbReference>
<feature type="region of interest" description="Disordered" evidence="7">
    <location>
        <begin position="238"/>
        <end position="362"/>
    </location>
</feature>
<keyword evidence="6" id="KW-0539">Nucleus</keyword>
<evidence type="ECO:0000256" key="7">
    <source>
        <dbReference type="SAM" id="MobiDB-lite"/>
    </source>
</evidence>
<keyword evidence="3" id="KW-0805">Transcription regulation</keyword>
<dbReference type="EMBL" id="JARKIK010000053">
    <property type="protein sequence ID" value="KAK8733602.1"/>
    <property type="molecule type" value="Genomic_DNA"/>
</dbReference>
<dbReference type="SUPFAM" id="SSF57959">
    <property type="entry name" value="Leucine zipper domain"/>
    <property type="match status" value="1"/>
</dbReference>
<dbReference type="GO" id="GO:0000977">
    <property type="term" value="F:RNA polymerase II transcription regulatory region sequence-specific DNA binding"/>
    <property type="evidence" value="ECO:0007669"/>
    <property type="project" value="TreeGrafter"/>
</dbReference>
<dbReference type="CDD" id="cd14692">
    <property type="entry name" value="bZIP_ATF4"/>
    <property type="match status" value="1"/>
</dbReference>
<evidence type="ECO:0000256" key="1">
    <source>
        <dbReference type="ARBA" id="ARBA00004123"/>
    </source>
</evidence>
<comment type="subcellular location">
    <subcellularLocation>
        <location evidence="1">Nucleus</location>
    </subcellularLocation>
</comment>
<comment type="similarity">
    <text evidence="2">Belongs to the bZIP family.</text>
</comment>
<evidence type="ECO:0000256" key="4">
    <source>
        <dbReference type="ARBA" id="ARBA00023125"/>
    </source>
</evidence>
<name>A0AAW0X213_CHEQU</name>
<dbReference type="Proteomes" id="UP001445076">
    <property type="component" value="Unassembled WGS sequence"/>
</dbReference>
<protein>
    <recommendedName>
        <fullName evidence="8">BZIP domain-containing protein</fullName>
    </recommendedName>
</protein>
<gene>
    <name evidence="9" type="ORF">OTU49_006385</name>
</gene>
<reference evidence="9 10" key="1">
    <citation type="journal article" date="2024" name="BMC Genomics">
        <title>Genome assembly of redclaw crayfish (Cherax quadricarinatus) provides insights into its immune adaptation and hypoxia tolerance.</title>
        <authorList>
            <person name="Liu Z."/>
            <person name="Zheng J."/>
            <person name="Li H."/>
            <person name="Fang K."/>
            <person name="Wang S."/>
            <person name="He J."/>
            <person name="Zhou D."/>
            <person name="Weng S."/>
            <person name="Chi M."/>
            <person name="Gu Z."/>
            <person name="He J."/>
            <person name="Li F."/>
            <person name="Wang M."/>
        </authorList>
    </citation>
    <scope>NUCLEOTIDE SEQUENCE [LARGE SCALE GENOMIC DNA]</scope>
    <source>
        <strain evidence="9">ZL_2023a</strain>
    </source>
</reference>
<accession>A0AAW0X213</accession>
<proteinExistence type="inferred from homology"/>
<dbReference type="Gene3D" id="1.20.5.170">
    <property type="match status" value="1"/>
</dbReference>
<sequence>MEYDRMSGLDSWLTESEQDFSLGAKATSYLPSATLDPSCNNANFELPDWMESREHLGLSNVKLFDVSFSQNFENDISQDHETVGIMDDYSTAIKPEDMLVPLSELLPQTSTPQGLSANLISLTSSSPKLIICMKKVAVRVPTRKPEDCSQSEVTVSSTALSSCIPNINGSQNVQLSNTVAADSICDADDLINEVVQMIGNEMDGNEFTTMNTSLDSSMDEADMDDLLSQLESSNADLDLSDFNSLGSEPASPVPIPSPVPSAGSLSPEQSVNDSLFLSFLSPDHNDKNSRANSPLHSEGELNENCIQSEVHSYSRSPRKSKASRKAPKSSPYLEDRRERKKEQNKQAALRYRQKKKQEDDELMSQIKAEEERQQQLKVKYSNIKQELIYLKKIMREVFIAKGILSEDSLKRKGHSKL</sequence>
<evidence type="ECO:0000256" key="2">
    <source>
        <dbReference type="ARBA" id="ARBA00007163"/>
    </source>
</evidence>
<feature type="domain" description="BZIP" evidence="8">
    <location>
        <begin position="334"/>
        <end position="397"/>
    </location>
</feature>
<evidence type="ECO:0000256" key="6">
    <source>
        <dbReference type="ARBA" id="ARBA00023242"/>
    </source>
</evidence>